<keyword evidence="10" id="KW-1185">Reference proteome</keyword>
<name>A0ABP0C8G4_9PEZI</name>
<comment type="pathway">
    <text evidence="2">Glycan metabolism; cellulose degradation.</text>
</comment>
<keyword evidence="5" id="KW-0378">Hydrolase</keyword>
<evidence type="ECO:0000259" key="8">
    <source>
        <dbReference type="Pfam" id="PF00933"/>
    </source>
</evidence>
<dbReference type="Gene3D" id="3.20.20.300">
    <property type="entry name" value="Glycoside hydrolase, family 3, N-terminal domain"/>
    <property type="match status" value="1"/>
</dbReference>
<dbReference type="PROSITE" id="PS00775">
    <property type="entry name" value="GLYCOSYL_HYDROL_F3"/>
    <property type="match status" value="1"/>
</dbReference>
<keyword evidence="6" id="KW-0325">Glycoprotein</keyword>
<evidence type="ECO:0000256" key="6">
    <source>
        <dbReference type="ARBA" id="ARBA00023180"/>
    </source>
</evidence>
<feature type="domain" description="Glycoside hydrolase family 3 N-terminal" evidence="8">
    <location>
        <begin position="1"/>
        <end position="153"/>
    </location>
</feature>
<reference evidence="9 10" key="1">
    <citation type="submission" date="2024-01" db="EMBL/GenBank/DDBJ databases">
        <authorList>
            <person name="Allen C."/>
            <person name="Tagirdzhanova G."/>
        </authorList>
    </citation>
    <scope>NUCLEOTIDE SEQUENCE [LARGE SCALE GENOMIC DNA]</scope>
</reference>
<dbReference type="InterPro" id="IPR036881">
    <property type="entry name" value="Glyco_hydro_3_C_sf"/>
</dbReference>
<protein>
    <recommendedName>
        <fullName evidence="4">beta-glucosidase</fullName>
        <ecNumber evidence="4">3.2.1.21</ecNumber>
    </recommendedName>
</protein>
<dbReference type="Pfam" id="PF00933">
    <property type="entry name" value="Glyco_hydro_3"/>
    <property type="match status" value="1"/>
</dbReference>
<organism evidence="9 10">
    <name type="scientific">Sporothrix bragantina</name>
    <dbReference type="NCBI Taxonomy" id="671064"/>
    <lineage>
        <taxon>Eukaryota</taxon>
        <taxon>Fungi</taxon>
        <taxon>Dikarya</taxon>
        <taxon>Ascomycota</taxon>
        <taxon>Pezizomycotina</taxon>
        <taxon>Sordariomycetes</taxon>
        <taxon>Sordariomycetidae</taxon>
        <taxon>Ophiostomatales</taxon>
        <taxon>Ophiostomataceae</taxon>
        <taxon>Sporothrix</taxon>
    </lineage>
</organism>
<comment type="caution">
    <text evidence="9">The sequence shown here is derived from an EMBL/GenBank/DDBJ whole genome shotgun (WGS) entry which is preliminary data.</text>
</comment>
<dbReference type="InterPro" id="IPR036962">
    <property type="entry name" value="Glyco_hydro_3_N_sf"/>
</dbReference>
<gene>
    <name evidence="9" type="ORF">SBRCBS47491_006587</name>
</gene>
<dbReference type="InterPro" id="IPR019800">
    <property type="entry name" value="Glyco_hydro_3_AS"/>
</dbReference>
<sequence>MASQVVQGIQSRGVAATLKHFVANEQETGRMTIDTTISERTLREVYLRPFEIAVKEARPWAIMTAYNKVNGDHCDSSRSLLTRVLRGDWGWDGLVMSDWGGTNSLIEGLNAGTDLEMPSPPRWRQAVRVHEAITRGQLTEETISTRVCAVIRLLHQVGAFIPDRSKGVETSNDRPEDRALIREAGAKGCVLLKNEKGVLLLTLDKARGKTIAVIGQA</sequence>
<dbReference type="SUPFAM" id="SSF51445">
    <property type="entry name" value="(Trans)glycosidases"/>
    <property type="match status" value="1"/>
</dbReference>
<dbReference type="EMBL" id="CAWUHC010000066">
    <property type="protein sequence ID" value="CAK7227496.1"/>
    <property type="molecule type" value="Genomic_DNA"/>
</dbReference>
<dbReference type="InterPro" id="IPR001764">
    <property type="entry name" value="Glyco_hydro_3_N"/>
</dbReference>
<dbReference type="Proteomes" id="UP001642406">
    <property type="component" value="Unassembled WGS sequence"/>
</dbReference>
<dbReference type="EC" id="3.2.1.21" evidence="4"/>
<dbReference type="InterPro" id="IPR050288">
    <property type="entry name" value="Cellulose_deg_GH3"/>
</dbReference>
<comment type="catalytic activity">
    <reaction evidence="1">
        <text>Hydrolysis of terminal, non-reducing beta-D-glucosyl residues with release of beta-D-glucose.</text>
        <dbReference type="EC" id="3.2.1.21"/>
    </reaction>
</comment>
<dbReference type="PRINTS" id="PR00133">
    <property type="entry name" value="GLHYDRLASE3"/>
</dbReference>
<proteinExistence type="inferred from homology"/>
<comment type="similarity">
    <text evidence="3">Belongs to the glycosyl hydrolase 3 family.</text>
</comment>
<evidence type="ECO:0000256" key="1">
    <source>
        <dbReference type="ARBA" id="ARBA00000448"/>
    </source>
</evidence>
<evidence type="ECO:0000313" key="9">
    <source>
        <dbReference type="EMBL" id="CAK7227496.1"/>
    </source>
</evidence>
<accession>A0ABP0C8G4</accession>
<evidence type="ECO:0000256" key="5">
    <source>
        <dbReference type="ARBA" id="ARBA00022801"/>
    </source>
</evidence>
<dbReference type="InterPro" id="IPR017853">
    <property type="entry name" value="GH"/>
</dbReference>
<evidence type="ECO:0000313" key="10">
    <source>
        <dbReference type="Proteomes" id="UP001642406"/>
    </source>
</evidence>
<dbReference type="PANTHER" id="PTHR42715:SF3">
    <property type="entry name" value="BETA-GLUCOSIDASE B-RELATED"/>
    <property type="match status" value="1"/>
</dbReference>
<evidence type="ECO:0000256" key="2">
    <source>
        <dbReference type="ARBA" id="ARBA00004987"/>
    </source>
</evidence>
<dbReference type="PANTHER" id="PTHR42715">
    <property type="entry name" value="BETA-GLUCOSIDASE"/>
    <property type="match status" value="1"/>
</dbReference>
<evidence type="ECO:0000256" key="7">
    <source>
        <dbReference type="ARBA" id="ARBA00023295"/>
    </source>
</evidence>
<evidence type="ECO:0000256" key="4">
    <source>
        <dbReference type="ARBA" id="ARBA00012744"/>
    </source>
</evidence>
<dbReference type="Gene3D" id="3.40.50.1700">
    <property type="entry name" value="Glycoside hydrolase family 3 C-terminal domain"/>
    <property type="match status" value="1"/>
</dbReference>
<keyword evidence="7" id="KW-0326">Glycosidase</keyword>
<evidence type="ECO:0000256" key="3">
    <source>
        <dbReference type="ARBA" id="ARBA00005336"/>
    </source>
</evidence>